<reference evidence="1" key="1">
    <citation type="submission" date="2023-04" db="EMBL/GenBank/DDBJ databases">
        <title>A chromosome-level genome assembly of the parasitoid wasp Eretmocerus hayati.</title>
        <authorList>
            <person name="Zhong Y."/>
            <person name="Liu S."/>
            <person name="Liu Y."/>
        </authorList>
    </citation>
    <scope>NUCLEOTIDE SEQUENCE</scope>
    <source>
        <strain evidence="1">ZJU_SS_LIU_2023</strain>
    </source>
</reference>
<proteinExistence type="predicted"/>
<feature type="non-terminal residue" evidence="1">
    <location>
        <position position="928"/>
    </location>
</feature>
<sequence length="928" mass="100907">MTLPMTSYEELLDQVRKLTNETILLQEHLSSNLYSTANPSDVNHNLSLIQKNYEKGLELADNVIRQCEQGQLLESSQTSSSSDQRFQRPLSSLSEGRGVGVKIPPGDLQSRLIAWRDKNRHLFPPDKSSNGQSGDQQSSSGSYTGSSSSLLGNSSLGSFETRRRPVSLYGARDDVLKLGGATWRPVSALLHPSSFQQTVSSSRPSQTTAPNTSNNNHSVQQPPSSSSEETQQLAPSSEITFQKQRQQQKVDGIASGSEQRPKSIASESCPGHGQSYEFEELKIGDNSCPAPLQSQGLPQTTITRPIKQDLWELTQSAGSPAAPLTPASHNDLGCAMSFSSGTPLDPPAGMQGQRRLGAKMDVVYSLLSMLGNSEGRDDMSGTLLSMSNSVDSCAVMRQSGCLPLLIQLIHAPGQDPEIRERASRALYNIVHAKNDEKSSRREVRVLRLLEQLRDYCLSLRNSLITKQISDDLERHPSATIAALMKLSFDEAHRQAMCLLGGLHAVAELIEVDHAAHGCEIENSNCITLRRYSGMALTNLTFGDGNNKALLCSFREFMKALVSQLRSSSDDLRQVTASVLRNLSWRADSSSKLTLREVGAVVGLMKAAMEGRKESTLKSILSALWNLSAHCSTNKIDICAVEGALAFLVDMLSYNAPSKTLAIVENAGGILRNVSSHVAVRDDYRAIVRERGCLQVLLRQLRSPSLTVVSNACGTLWNLSARCPQDQRLLWDLGAVPMLRSLVHSKHKMISMGSSAALKNLLSARPTGSSLVHLDSTARGLGLPTLPSLMARRQKALEQEIDQNLAETCDNIEPSTSPVPKEEAFAFKLDQNYADPNSRDGKSLYQTQAHSAASQSGPSGLKLAGFPRSESRESMRSVTSTQSDTIFEKVNRSARNGNPPSELQLNQQSTSLHSSVNFDIASSANGQSK</sequence>
<evidence type="ECO:0000313" key="1">
    <source>
        <dbReference type="EMBL" id="KAJ8675226.1"/>
    </source>
</evidence>
<accession>A0ACC2NWM9</accession>
<dbReference type="EMBL" id="CM056742">
    <property type="protein sequence ID" value="KAJ8675226.1"/>
    <property type="molecule type" value="Genomic_DNA"/>
</dbReference>
<name>A0ACC2NWM9_9HYME</name>
<keyword evidence="2" id="KW-1185">Reference proteome</keyword>
<protein>
    <submittedName>
        <fullName evidence="1">Uncharacterized protein</fullName>
    </submittedName>
</protein>
<gene>
    <name evidence="1" type="ORF">QAD02_011012</name>
</gene>
<dbReference type="Proteomes" id="UP001239111">
    <property type="component" value="Chromosome 2"/>
</dbReference>
<evidence type="ECO:0000313" key="2">
    <source>
        <dbReference type="Proteomes" id="UP001239111"/>
    </source>
</evidence>
<organism evidence="1 2">
    <name type="scientific">Eretmocerus hayati</name>
    <dbReference type="NCBI Taxonomy" id="131215"/>
    <lineage>
        <taxon>Eukaryota</taxon>
        <taxon>Metazoa</taxon>
        <taxon>Ecdysozoa</taxon>
        <taxon>Arthropoda</taxon>
        <taxon>Hexapoda</taxon>
        <taxon>Insecta</taxon>
        <taxon>Pterygota</taxon>
        <taxon>Neoptera</taxon>
        <taxon>Endopterygota</taxon>
        <taxon>Hymenoptera</taxon>
        <taxon>Apocrita</taxon>
        <taxon>Proctotrupomorpha</taxon>
        <taxon>Chalcidoidea</taxon>
        <taxon>Aphelinidae</taxon>
        <taxon>Aphelininae</taxon>
        <taxon>Eretmocerus</taxon>
    </lineage>
</organism>
<comment type="caution">
    <text evidence="1">The sequence shown here is derived from an EMBL/GenBank/DDBJ whole genome shotgun (WGS) entry which is preliminary data.</text>
</comment>